<organism evidence="2 3">
    <name type="scientific">Araneus ventricosus</name>
    <name type="common">Orbweaver spider</name>
    <name type="synonym">Epeira ventricosa</name>
    <dbReference type="NCBI Taxonomy" id="182803"/>
    <lineage>
        <taxon>Eukaryota</taxon>
        <taxon>Metazoa</taxon>
        <taxon>Ecdysozoa</taxon>
        <taxon>Arthropoda</taxon>
        <taxon>Chelicerata</taxon>
        <taxon>Arachnida</taxon>
        <taxon>Araneae</taxon>
        <taxon>Araneomorphae</taxon>
        <taxon>Entelegynae</taxon>
        <taxon>Araneoidea</taxon>
        <taxon>Araneidae</taxon>
        <taxon>Araneus</taxon>
    </lineage>
</organism>
<dbReference type="EMBL" id="BGPR01078220">
    <property type="protein sequence ID" value="GBL69307.1"/>
    <property type="molecule type" value="Genomic_DNA"/>
</dbReference>
<dbReference type="AlphaFoldDB" id="A0A4Y1ZV56"/>
<gene>
    <name evidence="2" type="ORF">AVEN_221620_1</name>
</gene>
<accession>A0A4Y1ZV56</accession>
<evidence type="ECO:0000256" key="1">
    <source>
        <dbReference type="SAM" id="MobiDB-lite"/>
    </source>
</evidence>
<reference evidence="2 3" key="1">
    <citation type="journal article" date="2019" name="Sci. Rep.">
        <title>Orb-weaving spider Araneus ventricosus genome elucidates the spidroin gene catalogue.</title>
        <authorList>
            <person name="Kono N."/>
            <person name="Nakamura H."/>
            <person name="Ohtoshi R."/>
            <person name="Moran D.A.P."/>
            <person name="Shinohara A."/>
            <person name="Yoshida Y."/>
            <person name="Fujiwara M."/>
            <person name="Mori M."/>
            <person name="Tomita M."/>
            <person name="Arakawa K."/>
        </authorList>
    </citation>
    <scope>NUCLEOTIDE SEQUENCE [LARGE SCALE GENOMIC DNA]</scope>
</reference>
<proteinExistence type="predicted"/>
<protein>
    <submittedName>
        <fullName evidence="2">Uncharacterized protein</fullName>
    </submittedName>
</protein>
<sequence>VGACALFLTCGTLIGYFHRRMTDASHDKTFAGTRFFIESRIKLEYEKEQQDSFLEDPSLSILRKVGQTVPPLTTDTPSHYVAAGTPGGEKNL</sequence>
<name>A0A4Y1ZV56_ARAVE</name>
<evidence type="ECO:0000313" key="2">
    <source>
        <dbReference type="EMBL" id="GBL69307.1"/>
    </source>
</evidence>
<dbReference type="OrthoDB" id="6435111at2759"/>
<feature type="region of interest" description="Disordered" evidence="1">
    <location>
        <begin position="73"/>
        <end position="92"/>
    </location>
</feature>
<evidence type="ECO:0000313" key="3">
    <source>
        <dbReference type="Proteomes" id="UP000499080"/>
    </source>
</evidence>
<keyword evidence="3" id="KW-1185">Reference proteome</keyword>
<comment type="caution">
    <text evidence="2">The sequence shown here is derived from an EMBL/GenBank/DDBJ whole genome shotgun (WGS) entry which is preliminary data.</text>
</comment>
<dbReference type="Proteomes" id="UP000499080">
    <property type="component" value="Unassembled WGS sequence"/>
</dbReference>
<feature type="non-terminal residue" evidence="2">
    <location>
        <position position="1"/>
    </location>
</feature>